<evidence type="ECO:0000256" key="1">
    <source>
        <dbReference type="ARBA" id="ARBA00022723"/>
    </source>
</evidence>
<dbReference type="InterPro" id="IPR029063">
    <property type="entry name" value="SAM-dependent_MTases_sf"/>
</dbReference>
<keyword evidence="2" id="KW-0460">Magnesium</keyword>
<dbReference type="InterPro" id="IPR042086">
    <property type="entry name" value="MeTrfase_capping"/>
</dbReference>
<dbReference type="EMBL" id="FRAP01000024">
    <property type="protein sequence ID" value="SHL32122.1"/>
    <property type="molecule type" value="Genomic_DNA"/>
</dbReference>
<keyword evidence="3" id="KW-0489">Methyltransferase</keyword>
<keyword evidence="3" id="KW-0808">Transferase</keyword>
<dbReference type="Pfam" id="PF03492">
    <property type="entry name" value="Methyltransf_7"/>
    <property type="match status" value="1"/>
</dbReference>
<dbReference type="Gene3D" id="3.40.50.150">
    <property type="entry name" value="Vaccinia Virus protein VP39"/>
    <property type="match status" value="1"/>
</dbReference>
<gene>
    <name evidence="3" type="ORF">SAMN05443637_12483</name>
</gene>
<dbReference type="InterPro" id="IPR005299">
    <property type="entry name" value="MeTrfase_7"/>
</dbReference>
<dbReference type="SUPFAM" id="SSF53335">
    <property type="entry name" value="S-adenosyl-L-methionine-dependent methyltransferases"/>
    <property type="match status" value="1"/>
</dbReference>
<evidence type="ECO:0000256" key="2">
    <source>
        <dbReference type="ARBA" id="ARBA00022842"/>
    </source>
</evidence>
<accession>A0A1M6ZNS1</accession>
<dbReference type="Gene3D" id="1.10.1200.270">
    <property type="entry name" value="Methyltransferase, alpha-helical capping domain"/>
    <property type="match status" value="1"/>
</dbReference>
<dbReference type="Proteomes" id="UP000184363">
    <property type="component" value="Unassembled WGS sequence"/>
</dbReference>
<keyword evidence="4" id="KW-1185">Reference proteome</keyword>
<sequence length="342" mass="37091">MLGGGFYSRHSQPQRAAARAADAWLVEAATAVPLPEAPTPLLIGDFGCAGGANEMAPMAAAVDAIRARNGAVPVEVAHTDLPENDFGPLFALLESPDGYPAGRTGVYPYVVGRTLYGPLFPDRRLHLGWSAITLHWLSESPAGVPGRTYPNLMSAEQVEPFRARAEQDWRLFLAERARELVDGGELVIVAGASRPDGTSGAEGLFTMIDEELAALVAAGTLRPQESERIVYPTYNRTPAEWTAPVAECGFDLLATELSHTDDAETYGGTADGAAFAERYLPFVRAVTERPFFRWLDPDRTDQQRTEILEAFYGGLAARIAADPASAACRWHVVSLRLRRKPR</sequence>
<protein>
    <submittedName>
        <fullName evidence="3">SAM dependent carboxyl methyltransferase</fullName>
    </submittedName>
</protein>
<reference evidence="3 4" key="1">
    <citation type="submission" date="2016-11" db="EMBL/GenBank/DDBJ databases">
        <authorList>
            <person name="Jaros S."/>
            <person name="Januszkiewicz K."/>
            <person name="Wedrychowicz H."/>
        </authorList>
    </citation>
    <scope>NUCLEOTIDE SEQUENCE [LARGE SCALE GENOMIC DNA]</scope>
    <source>
        <strain evidence="3 4">DSM 43832</strain>
    </source>
</reference>
<dbReference type="GO" id="GO:0032259">
    <property type="term" value="P:methylation"/>
    <property type="evidence" value="ECO:0007669"/>
    <property type="project" value="UniProtKB-KW"/>
</dbReference>
<proteinExistence type="predicted"/>
<dbReference type="STRING" id="1848.SAMN05443637_12483"/>
<dbReference type="GO" id="GO:0046872">
    <property type="term" value="F:metal ion binding"/>
    <property type="evidence" value="ECO:0007669"/>
    <property type="project" value="UniProtKB-KW"/>
</dbReference>
<name>A0A1M6ZNS1_PSETH</name>
<dbReference type="AlphaFoldDB" id="A0A1M6ZNS1"/>
<evidence type="ECO:0000313" key="3">
    <source>
        <dbReference type="EMBL" id="SHL32122.1"/>
    </source>
</evidence>
<organism evidence="3 4">
    <name type="scientific">Pseudonocardia thermophila</name>
    <dbReference type="NCBI Taxonomy" id="1848"/>
    <lineage>
        <taxon>Bacteria</taxon>
        <taxon>Bacillati</taxon>
        <taxon>Actinomycetota</taxon>
        <taxon>Actinomycetes</taxon>
        <taxon>Pseudonocardiales</taxon>
        <taxon>Pseudonocardiaceae</taxon>
        <taxon>Pseudonocardia</taxon>
    </lineage>
</organism>
<keyword evidence="1" id="KW-0479">Metal-binding</keyword>
<dbReference type="PANTHER" id="PTHR31009">
    <property type="entry name" value="S-ADENOSYL-L-METHIONINE:CARBOXYL METHYLTRANSFERASE FAMILY PROTEIN"/>
    <property type="match status" value="1"/>
</dbReference>
<evidence type="ECO:0000313" key="4">
    <source>
        <dbReference type="Proteomes" id="UP000184363"/>
    </source>
</evidence>
<dbReference type="GO" id="GO:0008168">
    <property type="term" value="F:methyltransferase activity"/>
    <property type="evidence" value="ECO:0007669"/>
    <property type="project" value="UniProtKB-KW"/>
</dbReference>